<name>A0A679ILS7_9HYPH</name>
<evidence type="ECO:0000313" key="1">
    <source>
        <dbReference type="EMBL" id="CAA2099594.1"/>
    </source>
</evidence>
<dbReference type="PANTHER" id="PTHR47623">
    <property type="entry name" value="OS09G0287300 PROTEIN"/>
    <property type="match status" value="1"/>
</dbReference>
<organism evidence="1">
    <name type="scientific">Methylobacterium bullatum</name>
    <dbReference type="NCBI Taxonomy" id="570505"/>
    <lineage>
        <taxon>Bacteria</taxon>
        <taxon>Pseudomonadati</taxon>
        <taxon>Pseudomonadota</taxon>
        <taxon>Alphaproteobacteria</taxon>
        <taxon>Hyphomicrobiales</taxon>
        <taxon>Methylobacteriaceae</taxon>
        <taxon>Methylobacterium</taxon>
    </lineage>
</organism>
<reference evidence="1" key="1">
    <citation type="submission" date="2019-12" db="EMBL/GenBank/DDBJ databases">
        <authorList>
            <person name="Cremers G."/>
        </authorList>
    </citation>
    <scope>NUCLEOTIDE SEQUENCE</scope>
    <source>
        <strain evidence="1">Mbul1</strain>
    </source>
</reference>
<dbReference type="Pfam" id="PF00300">
    <property type="entry name" value="His_Phos_1"/>
    <property type="match status" value="1"/>
</dbReference>
<dbReference type="PANTHER" id="PTHR47623:SF1">
    <property type="entry name" value="OS09G0287300 PROTEIN"/>
    <property type="match status" value="1"/>
</dbReference>
<dbReference type="InterPro" id="IPR029033">
    <property type="entry name" value="His_PPase_superfam"/>
</dbReference>
<dbReference type="Gene3D" id="3.40.50.1240">
    <property type="entry name" value="Phosphoglycerate mutase-like"/>
    <property type="match status" value="1"/>
</dbReference>
<sequence length="174" mass="18790">MRRLMLLRHAKSDRSPGVRDIDRPLNPRGFKAAPRMGAYLAAQDLIPQKVVVSPSLRTRSTWEGMSAALGNPETEIVDAIYEAPDSALLTVIRATPAEIGTLLMIGHNPGLQDLALDLVGDGPREARARLSVEFPTAALAVIDIEGDAWTGFRPGAGRLERFVTPKGLDRDDAA</sequence>
<dbReference type="CDD" id="cd07067">
    <property type="entry name" value="HP_PGM_like"/>
    <property type="match status" value="1"/>
</dbReference>
<dbReference type="AlphaFoldDB" id="A0A679ILS7"/>
<gene>
    <name evidence="1" type="ORF">MBUL_00231</name>
</gene>
<dbReference type="SMART" id="SM00855">
    <property type="entry name" value="PGAM"/>
    <property type="match status" value="1"/>
</dbReference>
<dbReference type="SUPFAM" id="SSF53254">
    <property type="entry name" value="Phosphoglycerate mutase-like"/>
    <property type="match status" value="1"/>
</dbReference>
<dbReference type="InterPro" id="IPR013078">
    <property type="entry name" value="His_Pase_superF_clade-1"/>
</dbReference>
<dbReference type="EMBL" id="LR743504">
    <property type="protein sequence ID" value="CAA2099594.1"/>
    <property type="molecule type" value="Genomic_DNA"/>
</dbReference>
<proteinExistence type="predicted"/>
<accession>A0A679ILS7</accession>
<protein>
    <recommendedName>
        <fullName evidence="2">2,3-bisphosphoglycerate-dependent phosphoglycerate mutase</fullName>
    </recommendedName>
</protein>
<evidence type="ECO:0008006" key="2">
    <source>
        <dbReference type="Google" id="ProtNLM"/>
    </source>
</evidence>